<dbReference type="Pfam" id="PF00004">
    <property type="entry name" value="AAA"/>
    <property type="match status" value="1"/>
</dbReference>
<dbReference type="PROSITE" id="PS00674">
    <property type="entry name" value="AAA"/>
    <property type="match status" value="1"/>
</dbReference>
<evidence type="ECO:0000313" key="4">
    <source>
        <dbReference type="EMBL" id="MDQ0447059.1"/>
    </source>
</evidence>
<evidence type="ECO:0000256" key="2">
    <source>
        <dbReference type="SAM" id="MobiDB-lite"/>
    </source>
</evidence>
<feature type="compositionally biased region" description="Polar residues" evidence="2">
    <location>
        <begin position="697"/>
        <end position="709"/>
    </location>
</feature>
<keyword evidence="1" id="KW-0067">ATP-binding</keyword>
<name>A0ABU0I023_9HYPH</name>
<organism evidence="4 5">
    <name type="scientific">Methylobacterium aerolatum</name>
    <dbReference type="NCBI Taxonomy" id="418708"/>
    <lineage>
        <taxon>Bacteria</taxon>
        <taxon>Pseudomonadati</taxon>
        <taxon>Pseudomonadota</taxon>
        <taxon>Alphaproteobacteria</taxon>
        <taxon>Hyphomicrobiales</taxon>
        <taxon>Methylobacteriaceae</taxon>
        <taxon>Methylobacterium</taxon>
    </lineage>
</organism>
<gene>
    <name evidence="4" type="ORF">QO012_001550</name>
</gene>
<dbReference type="CDD" id="cd19481">
    <property type="entry name" value="RecA-like_protease"/>
    <property type="match status" value="1"/>
</dbReference>
<keyword evidence="5" id="KW-1185">Reference proteome</keyword>
<comment type="caution">
    <text evidence="4">The sequence shown here is derived from an EMBL/GenBank/DDBJ whole genome shotgun (WGS) entry which is preliminary data.</text>
</comment>
<dbReference type="Gene3D" id="1.10.8.60">
    <property type="match status" value="1"/>
</dbReference>
<dbReference type="InterPro" id="IPR027417">
    <property type="entry name" value="P-loop_NTPase"/>
</dbReference>
<dbReference type="Gene3D" id="3.40.50.300">
    <property type="entry name" value="P-loop containing nucleotide triphosphate hydrolases"/>
    <property type="match status" value="1"/>
</dbReference>
<evidence type="ECO:0000256" key="1">
    <source>
        <dbReference type="RuleBase" id="RU003651"/>
    </source>
</evidence>
<dbReference type="RefSeq" id="WP_238207666.1">
    <property type="nucleotide sequence ID" value="NZ_BPQE01000036.1"/>
</dbReference>
<dbReference type="EMBL" id="JAUSVP010000003">
    <property type="protein sequence ID" value="MDQ0447059.1"/>
    <property type="molecule type" value="Genomic_DNA"/>
</dbReference>
<feature type="domain" description="AAA+ ATPase" evidence="3">
    <location>
        <begin position="286"/>
        <end position="426"/>
    </location>
</feature>
<dbReference type="InterPro" id="IPR037219">
    <property type="entry name" value="Peptidase_M41-like"/>
</dbReference>
<reference evidence="4 5" key="1">
    <citation type="submission" date="2023-07" db="EMBL/GenBank/DDBJ databases">
        <title>Genomic Encyclopedia of Type Strains, Phase IV (KMG-IV): sequencing the most valuable type-strain genomes for metagenomic binning, comparative biology and taxonomic classification.</title>
        <authorList>
            <person name="Goeker M."/>
        </authorList>
    </citation>
    <scope>NUCLEOTIDE SEQUENCE [LARGE SCALE GENOMIC DNA]</scope>
    <source>
        <strain evidence="4 5">DSM 19013</strain>
    </source>
</reference>
<dbReference type="PANTHER" id="PTHR23076">
    <property type="entry name" value="METALLOPROTEASE M41 FTSH"/>
    <property type="match status" value="1"/>
</dbReference>
<evidence type="ECO:0000313" key="5">
    <source>
        <dbReference type="Proteomes" id="UP001231124"/>
    </source>
</evidence>
<dbReference type="InterPro" id="IPR003959">
    <property type="entry name" value="ATPase_AAA_core"/>
</dbReference>
<keyword evidence="1" id="KW-0547">Nucleotide-binding</keyword>
<dbReference type="PANTHER" id="PTHR23076:SF97">
    <property type="entry name" value="ATP-DEPENDENT ZINC METALLOPROTEASE YME1L1"/>
    <property type="match status" value="1"/>
</dbReference>
<protein>
    <recommendedName>
        <fullName evidence="3">AAA+ ATPase domain-containing protein</fullName>
    </recommendedName>
</protein>
<dbReference type="Pfam" id="PF01434">
    <property type="entry name" value="Peptidase_M41"/>
    <property type="match status" value="1"/>
</dbReference>
<evidence type="ECO:0000259" key="3">
    <source>
        <dbReference type="SMART" id="SM00382"/>
    </source>
</evidence>
<dbReference type="InterPro" id="IPR003593">
    <property type="entry name" value="AAA+_ATPase"/>
</dbReference>
<proteinExistence type="inferred from homology"/>
<dbReference type="Proteomes" id="UP001231124">
    <property type="component" value="Unassembled WGS sequence"/>
</dbReference>
<comment type="similarity">
    <text evidence="1">Belongs to the AAA ATPase family.</text>
</comment>
<accession>A0ABU0I023</accession>
<dbReference type="InterPro" id="IPR003960">
    <property type="entry name" value="ATPase_AAA_CS"/>
</dbReference>
<dbReference type="InterPro" id="IPR000642">
    <property type="entry name" value="Peptidase_M41"/>
</dbReference>
<feature type="region of interest" description="Disordered" evidence="2">
    <location>
        <begin position="664"/>
        <end position="709"/>
    </location>
</feature>
<dbReference type="Gene3D" id="1.20.58.760">
    <property type="entry name" value="Peptidase M41"/>
    <property type="match status" value="1"/>
</dbReference>
<dbReference type="SUPFAM" id="SSF52540">
    <property type="entry name" value="P-loop containing nucleoside triphosphate hydrolases"/>
    <property type="match status" value="1"/>
</dbReference>
<sequence>MTDGHDGAGGAGNRRPPGRKTAGAARTFLAALGRPTGTSTMDEAIDELRTGPRVFRADLVGATVALGDAVDAAGGTEALPRRGPAIVLVEVPSQAWVRSVAAVAASCLCPVPGSGVLPGHLPCLVLDADGTRKDHAPGTRNAEVSDALMEGEVVIGVSQDPGRYLPADLVRGADVRLELSGLDRDGLAEVVRAVTGARPAARLPEGLATRCDPADLALSVHPGRGTEGSWVRLAGILEGKLGRAEDGPRVHELHGYGAARDWGIALVADLAAWRRGGRDAPRWRDIESAILLSGPPGVGKTAFAAALARSAGVPLLAGSLGLWQSARDGHLGHTLGAMRAFFEEARRAPCVALIDELDSFGDRAAFGGEHRDYSTQVVNALLEHLSGATPREGVVVVGATNAPDRIDPAILRSGRLERHVRIDPPDEADRARILGHYLGGELPGLDLRRQARNLAGMTGADIEALVRRARGAARRAGRTLDRAGLAAAADEARPAMPVALRHRISVHEAGHLVAALATGAPGPLAASLDPGGGYASVGADDGAPGTEAELDDRLVVLLAGRAAEANVFGDVTAGAAWDLAAATELALAMETRFGFSRRTPLVARRGPVDLDPDKSPATAHAVEARLSAAYERAGAIVSRRRAVLDDLARALLRRAALDDAGIRRIADGPNAPGSRNGGKSPRTGSAGRFRGARSEPPRTQSRGDGSVPT</sequence>
<feature type="region of interest" description="Disordered" evidence="2">
    <location>
        <begin position="1"/>
        <end position="21"/>
    </location>
</feature>
<dbReference type="SMART" id="SM00382">
    <property type="entry name" value="AAA"/>
    <property type="match status" value="1"/>
</dbReference>
<dbReference type="SUPFAM" id="SSF140990">
    <property type="entry name" value="FtsH protease domain-like"/>
    <property type="match status" value="1"/>
</dbReference>